<proteinExistence type="predicted"/>
<evidence type="ECO:0000313" key="2">
    <source>
        <dbReference type="Proteomes" id="UP001240236"/>
    </source>
</evidence>
<evidence type="ECO:0000313" key="1">
    <source>
        <dbReference type="EMBL" id="MDQ0364486.1"/>
    </source>
</evidence>
<comment type="caution">
    <text evidence="1">The sequence shown here is derived from an EMBL/GenBank/DDBJ whole genome shotgun (WGS) entry which is preliminary data.</text>
</comment>
<dbReference type="Proteomes" id="UP001240236">
    <property type="component" value="Unassembled WGS sequence"/>
</dbReference>
<dbReference type="RefSeq" id="WP_307235931.1">
    <property type="nucleotide sequence ID" value="NZ_JAUSUZ010000001.1"/>
</dbReference>
<keyword evidence="2" id="KW-1185">Reference proteome</keyword>
<organism evidence="1 2">
    <name type="scientific">Catenuloplanes indicus</name>
    <dbReference type="NCBI Taxonomy" id="137267"/>
    <lineage>
        <taxon>Bacteria</taxon>
        <taxon>Bacillati</taxon>
        <taxon>Actinomycetota</taxon>
        <taxon>Actinomycetes</taxon>
        <taxon>Micromonosporales</taxon>
        <taxon>Micromonosporaceae</taxon>
        <taxon>Catenuloplanes</taxon>
    </lineage>
</organism>
<dbReference type="EMBL" id="JAUSUZ010000001">
    <property type="protein sequence ID" value="MDQ0364486.1"/>
    <property type="molecule type" value="Genomic_DNA"/>
</dbReference>
<name>A0AAE4AW92_9ACTN</name>
<reference evidence="1 2" key="1">
    <citation type="submission" date="2023-07" db="EMBL/GenBank/DDBJ databases">
        <title>Sequencing the genomes of 1000 actinobacteria strains.</title>
        <authorList>
            <person name="Klenk H.-P."/>
        </authorList>
    </citation>
    <scope>NUCLEOTIDE SEQUENCE [LARGE SCALE GENOMIC DNA]</scope>
    <source>
        <strain evidence="1 2">DSM 44709</strain>
    </source>
</reference>
<sequence>MLRAFRSSSRRKLALLMSGVVGVTLLPVLAQPAVAARPLSEVERTAETGERVEVLAERTEFSQVFAEPSGRFVMESTVVPMHVRHADGSWSETDRDCQENGVTRSC</sequence>
<dbReference type="AlphaFoldDB" id="A0AAE4AW92"/>
<accession>A0AAE4AW92</accession>
<gene>
    <name evidence="1" type="ORF">J2S42_001155</name>
</gene>
<protein>
    <submittedName>
        <fullName evidence="1">Uncharacterized protein</fullName>
    </submittedName>
</protein>